<gene>
    <name evidence="1" type="ORF">LFAB_10505</name>
</gene>
<protein>
    <submittedName>
        <fullName evidence="1">Uncharacterized protein</fullName>
    </submittedName>
</protein>
<dbReference type="EMBL" id="AWWK01000049">
    <property type="protein sequence ID" value="ETY73793.1"/>
    <property type="molecule type" value="Genomic_DNA"/>
</dbReference>
<proteinExistence type="predicted"/>
<sequence length="69" mass="7874">MDLAFEPEAQVSKGVRGVNDQKTVVNATFKTIPLRSANCYIQLNYQEMFSMRKWNSIFLIMTNGLITSI</sequence>
<dbReference type="AlphaFoldDB" id="W6T7F9"/>
<evidence type="ECO:0000313" key="2">
    <source>
        <dbReference type="Proteomes" id="UP000019247"/>
    </source>
</evidence>
<reference evidence="1 2" key="1">
    <citation type="journal article" date="2014" name="Genome Announc.">
        <title>Genome Sequence of Lactobacillus fabifermentans Strain T30PCM01, Isolated from Fermenting Grape Marc.</title>
        <authorList>
            <person name="Treu L."/>
            <person name="Vendramin V."/>
            <person name="Bovo B."/>
            <person name="Giacomini A."/>
            <person name="Corich V."/>
            <person name="Campanaro S."/>
        </authorList>
    </citation>
    <scope>NUCLEOTIDE SEQUENCE [LARGE SCALE GENOMIC DNA]</scope>
    <source>
        <strain evidence="1 2">T30PCM01</strain>
    </source>
</reference>
<organism evidence="1 2">
    <name type="scientific">Lactiplantibacillus fabifermentans T30PCM01</name>
    <dbReference type="NCBI Taxonomy" id="1400520"/>
    <lineage>
        <taxon>Bacteria</taxon>
        <taxon>Bacillati</taxon>
        <taxon>Bacillota</taxon>
        <taxon>Bacilli</taxon>
        <taxon>Lactobacillales</taxon>
        <taxon>Lactobacillaceae</taxon>
        <taxon>Lactiplantibacillus</taxon>
    </lineage>
</organism>
<evidence type="ECO:0000313" key="1">
    <source>
        <dbReference type="EMBL" id="ETY73793.1"/>
    </source>
</evidence>
<dbReference type="Proteomes" id="UP000019247">
    <property type="component" value="Unassembled WGS sequence"/>
</dbReference>
<name>W6T7F9_9LACO</name>
<accession>W6T7F9</accession>
<comment type="caution">
    <text evidence="1">The sequence shown here is derived from an EMBL/GenBank/DDBJ whole genome shotgun (WGS) entry which is preliminary data.</text>
</comment>
<dbReference type="HOGENOM" id="CLU_2770648_0_0_9"/>